<evidence type="ECO:0000256" key="3">
    <source>
        <dbReference type="ARBA" id="ARBA00022692"/>
    </source>
</evidence>
<dbReference type="InterPro" id="IPR017039">
    <property type="entry name" value="Virul_fac_BrkB"/>
</dbReference>
<feature type="transmembrane region" description="Helical" evidence="6">
    <location>
        <begin position="252"/>
        <end position="278"/>
    </location>
</feature>
<dbReference type="AlphaFoldDB" id="A0A841RA94"/>
<keyword evidence="5 6" id="KW-0472">Membrane</keyword>
<reference evidence="7 8" key="1">
    <citation type="submission" date="2020-08" db="EMBL/GenBank/DDBJ databases">
        <title>Genomic Encyclopedia of Type Strains, Phase IV (KMG-IV): sequencing the most valuable type-strain genomes for metagenomic binning, comparative biology and taxonomic classification.</title>
        <authorList>
            <person name="Goeker M."/>
        </authorList>
    </citation>
    <scope>NUCLEOTIDE SEQUENCE [LARGE SCALE GENOMIC DNA]</scope>
    <source>
        <strain evidence="7 8">DSM 2461</strain>
    </source>
</reference>
<dbReference type="Proteomes" id="UP000587760">
    <property type="component" value="Unassembled WGS sequence"/>
</dbReference>
<gene>
    <name evidence="7" type="ORF">HNR50_002496</name>
</gene>
<sequence length="420" mass="47548">MSTRTFYRTIISEEKVFPSRLKTFFYSLMRIVLRISDNFFHDSCLIRASGLAFNSLLALVPLSAVLFAFGGFNSVGGELYNYLVEVLLPSSLNQVLDALSGFTENSAKLGTYGLVFFLITILFLMNNIENNLNAIWHCKRKRKFFQQFTIYTTVIVFTSLLVGGNFSISGDLLAILPDYTGALNKPFIVKTLYRVSSILFITTTFLLLIMLIPSTRVSFLSALTGALAGAVIWELAKWGFKTWASYSVRNSVIYGSLFLIPLLLIWLYVVWLIIMIAMETAYVHQHRKEKHIRYQSEKMTWEVFNLKLDLYLAIARFYLDGTAGADDSKLSEALGINEEETREGIAVLINENLVARTENGTYLPVRPPEKMKLSDLYYKLSGIDENPSAALSDFKRGGDRELNNKTVSDLFDGIRREDSV</sequence>
<evidence type="ECO:0000256" key="6">
    <source>
        <dbReference type="SAM" id="Phobius"/>
    </source>
</evidence>
<feature type="transmembrane region" description="Helical" evidence="6">
    <location>
        <begin position="109"/>
        <end position="128"/>
    </location>
</feature>
<comment type="caution">
    <text evidence="7">The sequence shown here is derived from an EMBL/GenBank/DDBJ whole genome shotgun (WGS) entry which is preliminary data.</text>
</comment>
<dbReference type="EMBL" id="JACHGJ010000004">
    <property type="protein sequence ID" value="MBB6480823.1"/>
    <property type="molecule type" value="Genomic_DNA"/>
</dbReference>
<feature type="transmembrane region" description="Helical" evidence="6">
    <location>
        <begin position="148"/>
        <end position="168"/>
    </location>
</feature>
<proteinExistence type="predicted"/>
<evidence type="ECO:0000256" key="1">
    <source>
        <dbReference type="ARBA" id="ARBA00004651"/>
    </source>
</evidence>
<evidence type="ECO:0000256" key="5">
    <source>
        <dbReference type="ARBA" id="ARBA00023136"/>
    </source>
</evidence>
<dbReference type="RefSeq" id="WP_184747081.1">
    <property type="nucleotide sequence ID" value="NZ_JACHGJ010000004.1"/>
</dbReference>
<evidence type="ECO:0000256" key="4">
    <source>
        <dbReference type="ARBA" id="ARBA00022989"/>
    </source>
</evidence>
<feature type="transmembrane region" description="Helical" evidence="6">
    <location>
        <begin position="219"/>
        <end position="240"/>
    </location>
</feature>
<evidence type="ECO:0000256" key="2">
    <source>
        <dbReference type="ARBA" id="ARBA00022475"/>
    </source>
</evidence>
<dbReference type="NCBIfam" id="TIGR00765">
    <property type="entry name" value="yihY_not_rbn"/>
    <property type="match status" value="1"/>
</dbReference>
<name>A0A841RA94_9SPIO</name>
<keyword evidence="2" id="KW-1003">Cell membrane</keyword>
<dbReference type="GO" id="GO:0005886">
    <property type="term" value="C:plasma membrane"/>
    <property type="evidence" value="ECO:0007669"/>
    <property type="project" value="UniProtKB-SubCell"/>
</dbReference>
<feature type="transmembrane region" description="Helical" evidence="6">
    <location>
        <begin position="192"/>
        <end position="212"/>
    </location>
</feature>
<keyword evidence="3 6" id="KW-0812">Transmembrane</keyword>
<keyword evidence="4 6" id="KW-1133">Transmembrane helix</keyword>
<accession>A0A841RA94</accession>
<evidence type="ECO:0000313" key="7">
    <source>
        <dbReference type="EMBL" id="MBB6480823.1"/>
    </source>
</evidence>
<feature type="transmembrane region" description="Helical" evidence="6">
    <location>
        <begin position="51"/>
        <end position="72"/>
    </location>
</feature>
<dbReference type="Pfam" id="PF03631">
    <property type="entry name" value="Virul_fac_BrkB"/>
    <property type="match status" value="1"/>
</dbReference>
<evidence type="ECO:0000313" key="8">
    <source>
        <dbReference type="Proteomes" id="UP000587760"/>
    </source>
</evidence>
<dbReference type="PANTHER" id="PTHR30213:SF0">
    <property type="entry name" value="UPF0761 MEMBRANE PROTEIN YIHY"/>
    <property type="match status" value="1"/>
</dbReference>
<keyword evidence="8" id="KW-1185">Reference proteome</keyword>
<organism evidence="7 8">
    <name type="scientific">Spirochaeta isovalerica</name>
    <dbReference type="NCBI Taxonomy" id="150"/>
    <lineage>
        <taxon>Bacteria</taxon>
        <taxon>Pseudomonadati</taxon>
        <taxon>Spirochaetota</taxon>
        <taxon>Spirochaetia</taxon>
        <taxon>Spirochaetales</taxon>
        <taxon>Spirochaetaceae</taxon>
        <taxon>Spirochaeta</taxon>
    </lineage>
</organism>
<protein>
    <submittedName>
        <fullName evidence="7">Membrane protein</fullName>
    </submittedName>
</protein>
<comment type="subcellular location">
    <subcellularLocation>
        <location evidence="1">Cell membrane</location>
        <topology evidence="1">Multi-pass membrane protein</topology>
    </subcellularLocation>
</comment>
<dbReference type="PANTHER" id="PTHR30213">
    <property type="entry name" value="INNER MEMBRANE PROTEIN YHJD"/>
    <property type="match status" value="1"/>
</dbReference>